<reference evidence="2 3" key="1">
    <citation type="submission" date="2011-01" db="EMBL/GenBank/DDBJ databases">
        <authorList>
            <person name="Muzny D."/>
            <person name="Qin X."/>
            <person name="Deng J."/>
            <person name="Jiang H."/>
            <person name="Liu Y."/>
            <person name="Qu J."/>
            <person name="Song X.-Z."/>
            <person name="Zhang L."/>
            <person name="Thornton R."/>
            <person name="Coyle M."/>
            <person name="Francisco L."/>
            <person name="Jackson L."/>
            <person name="Javaid M."/>
            <person name="Korchina V."/>
            <person name="Kovar C."/>
            <person name="Mata R."/>
            <person name="Mathew T."/>
            <person name="Ngo R."/>
            <person name="Nguyen L."/>
            <person name="Nguyen N."/>
            <person name="Okwuonu G."/>
            <person name="Ongeri F."/>
            <person name="Pham C."/>
            <person name="Simmons D."/>
            <person name="Wilczek-Boney K."/>
            <person name="Hale W."/>
            <person name="Jakkamsetti A."/>
            <person name="Pham P."/>
            <person name="Ruth R."/>
            <person name="San Lucas F."/>
            <person name="Warren J."/>
            <person name="Zhang J."/>
            <person name="Zhao Z."/>
            <person name="Zhou C."/>
            <person name="Zhu D."/>
            <person name="Lee S."/>
            <person name="Bess C."/>
            <person name="Blankenburg K."/>
            <person name="Forbes L."/>
            <person name="Fu Q."/>
            <person name="Gubbala S."/>
            <person name="Hirani K."/>
            <person name="Jayaseelan J.C."/>
            <person name="Lara F."/>
            <person name="Munidasa M."/>
            <person name="Palculict T."/>
            <person name="Patil S."/>
            <person name="Pu L.-L."/>
            <person name="Saada N."/>
            <person name="Tang L."/>
            <person name="Weissenberger G."/>
            <person name="Zhu Y."/>
            <person name="Hemphill L."/>
            <person name="Shang Y."/>
            <person name="Youmans B."/>
            <person name="Ayvaz T."/>
            <person name="Ross M."/>
            <person name="Santibanez J."/>
            <person name="Aqrawi P."/>
            <person name="Gross S."/>
            <person name="Joshi V."/>
            <person name="Fowler G."/>
            <person name="Nazareth L."/>
            <person name="Reid J."/>
            <person name="Worley K."/>
            <person name="Petrosino J."/>
            <person name="Highlander S."/>
            <person name="Gibbs R."/>
        </authorList>
    </citation>
    <scope>NUCLEOTIDE SEQUENCE [LARGE SCALE GENOMIC DNA]</scope>
    <source>
        <strain evidence="2 3">ATCC 33394</strain>
    </source>
</reference>
<sequence>MADSVLWGKADILASNGKKQPALWVWFGVMVFIAACYIFVFRIKNGKMRTGRRKFPICNAVFG</sequence>
<dbReference type="EMBL" id="AEWV01000021">
    <property type="protein sequence ID" value="EGC17271.1"/>
    <property type="molecule type" value="Genomic_DNA"/>
</dbReference>
<dbReference type="HOGENOM" id="CLU_2879897_0_0_4"/>
<dbReference type="AlphaFoldDB" id="F0EZF0"/>
<evidence type="ECO:0000313" key="3">
    <source>
        <dbReference type="Proteomes" id="UP000004088"/>
    </source>
</evidence>
<keyword evidence="1" id="KW-0812">Transmembrane</keyword>
<evidence type="ECO:0000313" key="2">
    <source>
        <dbReference type="EMBL" id="EGC17271.1"/>
    </source>
</evidence>
<accession>F0EZF0</accession>
<proteinExistence type="predicted"/>
<comment type="caution">
    <text evidence="2">The sequence shown here is derived from an EMBL/GenBank/DDBJ whole genome shotgun (WGS) entry which is preliminary data.</text>
</comment>
<keyword evidence="1" id="KW-1133">Transmembrane helix</keyword>
<evidence type="ECO:0000256" key="1">
    <source>
        <dbReference type="SAM" id="Phobius"/>
    </source>
</evidence>
<keyword evidence="3" id="KW-1185">Reference proteome</keyword>
<dbReference type="Proteomes" id="UP000004088">
    <property type="component" value="Unassembled WGS sequence"/>
</dbReference>
<keyword evidence="1" id="KW-0472">Membrane</keyword>
<protein>
    <submittedName>
        <fullName evidence="2">Uncharacterized protein</fullName>
    </submittedName>
</protein>
<organism evidence="2 3">
    <name type="scientific">Kingella denitrificans ATCC 33394</name>
    <dbReference type="NCBI Taxonomy" id="888741"/>
    <lineage>
        <taxon>Bacteria</taxon>
        <taxon>Pseudomonadati</taxon>
        <taxon>Pseudomonadota</taxon>
        <taxon>Betaproteobacteria</taxon>
        <taxon>Neisseriales</taxon>
        <taxon>Neisseriaceae</taxon>
        <taxon>Kingella</taxon>
    </lineage>
</organism>
<name>F0EZF0_9NEIS</name>
<feature type="transmembrane region" description="Helical" evidence="1">
    <location>
        <begin position="23"/>
        <end position="43"/>
    </location>
</feature>
<gene>
    <name evidence="2" type="ORF">HMPREF9098_1287</name>
</gene>